<evidence type="ECO:0000256" key="1">
    <source>
        <dbReference type="SAM" id="MobiDB-lite"/>
    </source>
</evidence>
<keyword evidence="3" id="KW-1185">Reference proteome</keyword>
<evidence type="ECO:0000313" key="3">
    <source>
        <dbReference type="Proteomes" id="UP000589036"/>
    </source>
</evidence>
<accession>A0A852TND9</accession>
<evidence type="ECO:0000313" key="2">
    <source>
        <dbReference type="EMBL" id="NYE45479.1"/>
    </source>
</evidence>
<organism evidence="2 3">
    <name type="scientific">Spinactinospora alkalitolerans</name>
    <dbReference type="NCBI Taxonomy" id="687207"/>
    <lineage>
        <taxon>Bacteria</taxon>
        <taxon>Bacillati</taxon>
        <taxon>Actinomycetota</taxon>
        <taxon>Actinomycetes</taxon>
        <taxon>Streptosporangiales</taxon>
        <taxon>Nocardiopsidaceae</taxon>
        <taxon>Spinactinospora</taxon>
    </lineage>
</organism>
<gene>
    <name evidence="2" type="ORF">HDA32_000599</name>
</gene>
<dbReference type="AlphaFoldDB" id="A0A852TND9"/>
<proteinExistence type="predicted"/>
<feature type="region of interest" description="Disordered" evidence="1">
    <location>
        <begin position="1"/>
        <end position="32"/>
    </location>
</feature>
<protein>
    <submittedName>
        <fullName evidence="2">Uncharacterized protein</fullName>
    </submittedName>
</protein>
<sequence>MANASHTSAVRMCPAIAQPTIRRENTSTTTAR</sequence>
<reference evidence="2 3" key="1">
    <citation type="submission" date="2020-07" db="EMBL/GenBank/DDBJ databases">
        <title>Sequencing the genomes of 1000 actinobacteria strains.</title>
        <authorList>
            <person name="Klenk H.-P."/>
        </authorList>
    </citation>
    <scope>NUCLEOTIDE SEQUENCE [LARGE SCALE GENOMIC DNA]</scope>
    <source>
        <strain evidence="2 3">CXB654</strain>
    </source>
</reference>
<dbReference type="EMBL" id="JACCCC010000001">
    <property type="protein sequence ID" value="NYE45479.1"/>
    <property type="molecule type" value="Genomic_DNA"/>
</dbReference>
<dbReference type="Proteomes" id="UP000589036">
    <property type="component" value="Unassembled WGS sequence"/>
</dbReference>
<name>A0A852TND9_9ACTN</name>
<comment type="caution">
    <text evidence="2">The sequence shown here is derived from an EMBL/GenBank/DDBJ whole genome shotgun (WGS) entry which is preliminary data.</text>
</comment>